<dbReference type="OrthoDB" id="10267474at2759"/>
<dbReference type="GO" id="GO:1990115">
    <property type="term" value="P:RNA polymerase III assembly"/>
    <property type="evidence" value="ECO:0007669"/>
    <property type="project" value="TreeGrafter"/>
</dbReference>
<reference evidence="2 3" key="1">
    <citation type="journal article" date="2011" name="Proc. Natl. Acad. Sci. U.S.A.">
        <title>Comparative genomics of xylose-fermenting fungi for enhanced biofuel production.</title>
        <authorList>
            <person name="Wohlbach D.J."/>
            <person name="Kuo A."/>
            <person name="Sato T.K."/>
            <person name="Potts K.M."/>
            <person name="Salamov A.A."/>
            <person name="LaButti K.M."/>
            <person name="Sun H."/>
            <person name="Clum A."/>
            <person name="Pangilinan J.L."/>
            <person name="Lindquist E.A."/>
            <person name="Lucas S."/>
            <person name="Lapidus A."/>
            <person name="Jin M."/>
            <person name="Gunawan C."/>
            <person name="Balan V."/>
            <person name="Dale B.E."/>
            <person name="Jeffries T.W."/>
            <person name="Zinkel R."/>
            <person name="Barry K.W."/>
            <person name="Grigoriev I.V."/>
            <person name="Gasch A.P."/>
        </authorList>
    </citation>
    <scope>NUCLEOTIDE SEQUENCE [LARGE SCALE GENOMIC DNA]</scope>
    <source>
        <strain evidence="3">ATCC 10573 / BCRC 21748 / CBS 615 / JCM 9827 / NBRC 10315 / NRRL Y-1498 / VKM Y-70</strain>
    </source>
</reference>
<evidence type="ECO:0000313" key="2">
    <source>
        <dbReference type="EMBL" id="EGV61809.1"/>
    </source>
</evidence>
<dbReference type="InterPro" id="IPR009053">
    <property type="entry name" value="Prefoldin"/>
</dbReference>
<organism evidence="3">
    <name type="scientific">Candida tenuis (strain ATCC 10573 / BCRC 21748 / CBS 615 / JCM 9827 / NBRC 10315 / NRRL Y-1498 / VKM Y-70)</name>
    <name type="common">Yeast</name>
    <name type="synonym">Yamadazyma tenuis</name>
    <dbReference type="NCBI Taxonomy" id="590646"/>
    <lineage>
        <taxon>Eukaryota</taxon>
        <taxon>Fungi</taxon>
        <taxon>Dikarya</taxon>
        <taxon>Ascomycota</taxon>
        <taxon>Saccharomycotina</taxon>
        <taxon>Pichiomycetes</taxon>
        <taxon>Debaryomycetaceae</taxon>
        <taxon>Yamadazyma</taxon>
    </lineage>
</organism>
<dbReference type="eggNOG" id="KOG3048">
    <property type="taxonomic scope" value="Eukaryota"/>
</dbReference>
<dbReference type="InterPro" id="IPR004127">
    <property type="entry name" value="Prefoldin_subunit_alpha"/>
</dbReference>
<dbReference type="GO" id="GO:0006457">
    <property type="term" value="P:protein folding"/>
    <property type="evidence" value="ECO:0007669"/>
    <property type="project" value="InterPro"/>
</dbReference>
<keyword evidence="3" id="KW-1185">Reference proteome</keyword>
<dbReference type="EMBL" id="GL996527">
    <property type="protein sequence ID" value="EGV61809.1"/>
    <property type="molecule type" value="Genomic_DNA"/>
</dbReference>
<dbReference type="KEGG" id="cten:18246113"/>
<evidence type="ECO:0000256" key="1">
    <source>
        <dbReference type="ARBA" id="ARBA00010048"/>
    </source>
</evidence>
<dbReference type="GO" id="GO:0016272">
    <property type="term" value="C:prefoldin complex"/>
    <property type="evidence" value="ECO:0007669"/>
    <property type="project" value="InterPro"/>
</dbReference>
<dbReference type="AlphaFoldDB" id="G3B8Y9"/>
<dbReference type="PANTHER" id="PTHR12674">
    <property type="entry name" value="PREFOLDIN SUBUNIT 5"/>
    <property type="match status" value="1"/>
</dbReference>
<accession>G3B8Y9</accession>
<dbReference type="InterPro" id="IPR011599">
    <property type="entry name" value="PFD_alpha_archaea"/>
</dbReference>
<proteinExistence type="inferred from homology"/>
<evidence type="ECO:0000313" key="3">
    <source>
        <dbReference type="Proteomes" id="UP000000707"/>
    </source>
</evidence>
<dbReference type="NCBIfam" id="TIGR00293">
    <property type="entry name" value="prefoldin subunit alpha"/>
    <property type="match status" value="1"/>
</dbReference>
<dbReference type="GO" id="GO:0051082">
    <property type="term" value="F:unfolded protein binding"/>
    <property type="evidence" value="ECO:0007669"/>
    <property type="project" value="InterPro"/>
</dbReference>
<dbReference type="Pfam" id="PF02996">
    <property type="entry name" value="Prefoldin"/>
    <property type="match status" value="1"/>
</dbReference>
<name>G3B8Y9_CANTC</name>
<dbReference type="GO" id="GO:1990114">
    <property type="term" value="P:RNA polymerase II core complex assembly"/>
    <property type="evidence" value="ECO:0007669"/>
    <property type="project" value="TreeGrafter"/>
</dbReference>
<sequence length="150" mass="16964">MSQRIDLGQLHPQQLVELKKSTEEEVTHFTSSLQALQTAQSKLKDCISSIDNMKSQQDKQLLVPLTSSLYLPGKVQDPEKFLVDIGTGYYVEKTSEDAKRVYTSKITKLNEDSAKLKEILVQKNEILNQLNMALRTKVLQMEKENAKPAA</sequence>
<dbReference type="STRING" id="590646.G3B8Y9"/>
<dbReference type="HOGENOM" id="CLU_091867_0_2_1"/>
<dbReference type="PANTHER" id="PTHR12674:SF2">
    <property type="entry name" value="PREFOLDIN SUBUNIT 5"/>
    <property type="match status" value="1"/>
</dbReference>
<dbReference type="Proteomes" id="UP000000707">
    <property type="component" value="Unassembled WGS sequence"/>
</dbReference>
<protein>
    <submittedName>
        <fullName evidence="2">Prefoldin alpha subunit</fullName>
    </submittedName>
</protein>
<dbReference type="GO" id="GO:0005737">
    <property type="term" value="C:cytoplasm"/>
    <property type="evidence" value="ECO:0007669"/>
    <property type="project" value="TreeGrafter"/>
</dbReference>
<gene>
    <name evidence="2" type="ORF">CANTEDRAFT_109460</name>
</gene>
<dbReference type="SUPFAM" id="SSF46579">
    <property type="entry name" value="Prefoldin"/>
    <property type="match status" value="1"/>
</dbReference>
<dbReference type="GO" id="GO:1990113">
    <property type="term" value="P:RNA polymerase I assembly"/>
    <property type="evidence" value="ECO:0007669"/>
    <property type="project" value="TreeGrafter"/>
</dbReference>
<dbReference type="CDD" id="cd23157">
    <property type="entry name" value="Prefoldin_5"/>
    <property type="match status" value="1"/>
</dbReference>
<dbReference type="Gene3D" id="1.10.287.370">
    <property type="match status" value="1"/>
</dbReference>
<comment type="similarity">
    <text evidence="1">Belongs to the prefoldin subunit alpha family.</text>
</comment>
<dbReference type="GeneID" id="18246113"/>